<evidence type="ECO:0000256" key="4">
    <source>
        <dbReference type="ARBA" id="ARBA00023242"/>
    </source>
</evidence>
<dbReference type="GO" id="GO:0005737">
    <property type="term" value="C:cytoplasm"/>
    <property type="evidence" value="ECO:0007669"/>
    <property type="project" value="TreeGrafter"/>
</dbReference>
<evidence type="ECO:0000256" key="3">
    <source>
        <dbReference type="ARBA" id="ARBA00022448"/>
    </source>
</evidence>
<keyword evidence="6" id="KW-1185">Reference proteome</keyword>
<dbReference type="EMBL" id="NBIV01000001">
    <property type="protein sequence ID" value="PXF50156.1"/>
    <property type="molecule type" value="Genomic_DNA"/>
</dbReference>
<dbReference type="GO" id="GO:0006606">
    <property type="term" value="P:protein import into nucleus"/>
    <property type="evidence" value="ECO:0007669"/>
    <property type="project" value="TreeGrafter"/>
</dbReference>
<organism evidence="5 6">
    <name type="scientific">Gracilariopsis chorda</name>
    <dbReference type="NCBI Taxonomy" id="448386"/>
    <lineage>
        <taxon>Eukaryota</taxon>
        <taxon>Rhodophyta</taxon>
        <taxon>Florideophyceae</taxon>
        <taxon>Rhodymeniophycidae</taxon>
        <taxon>Gracilariales</taxon>
        <taxon>Gracilariaceae</taxon>
        <taxon>Gracilariopsis</taxon>
    </lineage>
</organism>
<accession>A0A2V3J6U8</accession>
<evidence type="ECO:0000313" key="6">
    <source>
        <dbReference type="Proteomes" id="UP000247409"/>
    </source>
</evidence>
<evidence type="ECO:0000313" key="5">
    <source>
        <dbReference type="EMBL" id="PXF50156.1"/>
    </source>
</evidence>
<keyword evidence="4" id="KW-0539">Nucleus</keyword>
<dbReference type="Proteomes" id="UP000247409">
    <property type="component" value="Unassembled WGS sequence"/>
</dbReference>
<dbReference type="GO" id="GO:0005634">
    <property type="term" value="C:nucleus"/>
    <property type="evidence" value="ECO:0007669"/>
    <property type="project" value="UniProtKB-SubCell"/>
</dbReference>
<dbReference type="SUPFAM" id="SSF48371">
    <property type="entry name" value="ARM repeat"/>
    <property type="match status" value="1"/>
</dbReference>
<evidence type="ECO:0008006" key="7">
    <source>
        <dbReference type="Google" id="ProtNLM"/>
    </source>
</evidence>
<dbReference type="InterPro" id="IPR016024">
    <property type="entry name" value="ARM-type_fold"/>
</dbReference>
<name>A0A2V3J6U8_9FLOR</name>
<gene>
    <name evidence="5" type="ORF">BWQ96_00316</name>
</gene>
<keyword evidence="3" id="KW-0813">Transport</keyword>
<comment type="subcellular location">
    <subcellularLocation>
        <location evidence="1">Nucleus</location>
    </subcellularLocation>
</comment>
<protein>
    <recommendedName>
        <fullName evidence="7">Importin-13</fullName>
    </recommendedName>
</protein>
<dbReference type="AlphaFoldDB" id="A0A2V3J6U8"/>
<dbReference type="Gene3D" id="1.25.10.10">
    <property type="entry name" value="Leucine-rich Repeat Variant"/>
    <property type="match status" value="1"/>
</dbReference>
<proteinExistence type="inferred from homology"/>
<dbReference type="InterPro" id="IPR051345">
    <property type="entry name" value="Importin_beta-like_NTR"/>
</dbReference>
<reference evidence="5 6" key="1">
    <citation type="journal article" date="2018" name="Mol. Biol. Evol.">
        <title>Analysis of the draft genome of the red seaweed Gracilariopsis chorda provides insights into genome size evolution in Rhodophyta.</title>
        <authorList>
            <person name="Lee J."/>
            <person name="Yang E.C."/>
            <person name="Graf L."/>
            <person name="Yang J.H."/>
            <person name="Qiu H."/>
            <person name="Zel Zion U."/>
            <person name="Chan C.X."/>
            <person name="Stephens T.G."/>
            <person name="Weber A.P.M."/>
            <person name="Boo G.H."/>
            <person name="Boo S.M."/>
            <person name="Kim K.M."/>
            <person name="Shin Y."/>
            <person name="Jung M."/>
            <person name="Lee S.J."/>
            <person name="Yim H.S."/>
            <person name="Lee J.H."/>
            <person name="Bhattacharya D."/>
            <person name="Yoon H.S."/>
        </authorList>
    </citation>
    <scope>NUCLEOTIDE SEQUENCE [LARGE SCALE GENOMIC DNA]</scope>
    <source>
        <strain evidence="5 6">SKKU-2015</strain>
        <tissue evidence="5">Whole body</tissue>
    </source>
</reference>
<dbReference type="InterPro" id="IPR011989">
    <property type="entry name" value="ARM-like"/>
</dbReference>
<evidence type="ECO:0000256" key="2">
    <source>
        <dbReference type="ARBA" id="ARBA00007991"/>
    </source>
</evidence>
<dbReference type="PANTHER" id="PTHR12363">
    <property type="entry name" value="TRANSPORTIN 3 AND IMPORTIN 13"/>
    <property type="match status" value="1"/>
</dbReference>
<comment type="caution">
    <text evidence="5">The sequence shown here is derived from an EMBL/GenBank/DDBJ whole genome shotgun (WGS) entry which is preliminary data.</text>
</comment>
<comment type="similarity">
    <text evidence="2">Belongs to the importin beta family.</text>
</comment>
<sequence>MQHDVEQLPITTENIHKALLVLQHGDHRLLHADHYLAQARASPQVWQVLPALLASTSQTSLLFGAQALYTRIRSDWLALDDNIRSSAVSLAVEALLSHSLAQQTQANCSSVVHYLGKALGCAVSMSPQQFQEPLWEMLVLKLQGRRALKCDVMAAIATELDHNATSHVANHVQIRAFCRSRAHQVVPDAIYLLNSVRNNETVSEECIKQLRVAVQCLQSWTPYADKAQVADALLKVIGIPQLAGSVTEALNEIVGYSGTSLPLLLCTARGLTAAFHAARGPDMHIVHHAISEVVCSLSEWNADELMEQQTDQSRVVIHTVIELLWICLNVPDKASFFAAIEGWMAWVAADHLMQADQPRLGVDRVSAVLSVVIQRMESLSFVRACFEPELDEEDGDDEKGPVVDLLCVGSLSIGHYKYILLTSKFLSEASSRPPGQICATLEALAASTASTEDDEIDEHDWKGVREVLETVIRLVESGAAGSIQNGDGHPWQTVLRSSGLKALASYTLLLVKDDKLFYRSAVCAVRALQQPELARQGACLLRNLGEVGPNFLVQFLQDLIMVLNHSVTKMSVSAAEEATYAVASIACKLETRGERVSALEELVRKACERLCVAARGKDDLVLNEASLCRDLILLSTAVRVYNDQEAAVCVFQRIRDAVFQLCRRHCANGVISKAICTLLEVNASPTLLDEDDEVSDECVSAHDEKCRLAFTVSVLKLVAECFKRSGPDGENAWLKTMNKLVPDLVTGMEDNMGVFDGDALDCVRECVQCAVVGLKNFSSENFDTQPEMTRLVFKLVTTLTTRASGTVLPLASEISHTAMRIIQSSEVGSVKAGLSFWKALFSRRAGAMLQQTVLNVTGGPNAIAAGALCAARYTRCASDAADVLFAMCRIIAGQLDEKQMLRECLRSAFGMENVPKEGLERSVREMLFRGCYSSVGNKKEFRKALDKVGRVCGMTNT</sequence>
<dbReference type="PANTHER" id="PTHR12363:SF33">
    <property type="entry name" value="IMPORTIN-13"/>
    <property type="match status" value="1"/>
</dbReference>
<dbReference type="OrthoDB" id="4377at2759"/>
<evidence type="ECO:0000256" key="1">
    <source>
        <dbReference type="ARBA" id="ARBA00004123"/>
    </source>
</evidence>